<dbReference type="EMBL" id="JBANRG010000030">
    <property type="protein sequence ID" value="KAK7451754.1"/>
    <property type="molecule type" value="Genomic_DNA"/>
</dbReference>
<proteinExistence type="predicted"/>
<dbReference type="Proteomes" id="UP001498398">
    <property type="component" value="Unassembled WGS sequence"/>
</dbReference>
<feature type="compositionally biased region" description="Pro residues" evidence="1">
    <location>
        <begin position="46"/>
        <end position="55"/>
    </location>
</feature>
<accession>A0ABR1JAQ2</accession>
<keyword evidence="3" id="KW-1185">Reference proteome</keyword>
<sequence length="279" mass="30933">MGDTSTPPPQNLALSVEVIQTISAAVAASFQQHFVHNPPQSSSTPQPLPATPAPPAFVSTVTPSTSESLYETFDQIDERIILEITRHEFRPFNLHKLDKRVRDRADRSEGGLDTLLASSGSCKEYPTLDLLLVPLQTFFSILIEYAHISGNSEIGCILACGSMAYLSHLTELACKYKWSAVLSYHMSYHAKRRQEMRKGKYNCWGSTDYEFFDQVIANPRPVAANSSSSGSKSKAKLAKEPCFAWNKGECDKSPCPDGHAHICQDCRSKDHKKYGKKST</sequence>
<name>A0ABR1JAQ2_9AGAR</name>
<organism evidence="2 3">
    <name type="scientific">Marasmiellus scandens</name>
    <dbReference type="NCBI Taxonomy" id="2682957"/>
    <lineage>
        <taxon>Eukaryota</taxon>
        <taxon>Fungi</taxon>
        <taxon>Dikarya</taxon>
        <taxon>Basidiomycota</taxon>
        <taxon>Agaricomycotina</taxon>
        <taxon>Agaricomycetes</taxon>
        <taxon>Agaricomycetidae</taxon>
        <taxon>Agaricales</taxon>
        <taxon>Marasmiineae</taxon>
        <taxon>Omphalotaceae</taxon>
        <taxon>Marasmiellus</taxon>
    </lineage>
</organism>
<reference evidence="2 3" key="1">
    <citation type="submission" date="2024-01" db="EMBL/GenBank/DDBJ databases">
        <title>A draft genome for the cacao thread blight pathogen Marasmiellus scandens.</title>
        <authorList>
            <person name="Baruah I.K."/>
            <person name="Leung J."/>
            <person name="Bukari Y."/>
            <person name="Amoako-Attah I."/>
            <person name="Meinhardt L.W."/>
            <person name="Bailey B.A."/>
            <person name="Cohen S.P."/>
        </authorList>
    </citation>
    <scope>NUCLEOTIDE SEQUENCE [LARGE SCALE GENOMIC DNA]</scope>
    <source>
        <strain evidence="2 3">GH-19</strain>
    </source>
</reference>
<evidence type="ECO:0008006" key="4">
    <source>
        <dbReference type="Google" id="ProtNLM"/>
    </source>
</evidence>
<feature type="region of interest" description="Disordered" evidence="1">
    <location>
        <begin position="35"/>
        <end position="56"/>
    </location>
</feature>
<gene>
    <name evidence="2" type="ORF">VKT23_012433</name>
</gene>
<comment type="caution">
    <text evidence="2">The sequence shown here is derived from an EMBL/GenBank/DDBJ whole genome shotgun (WGS) entry which is preliminary data.</text>
</comment>
<evidence type="ECO:0000256" key="1">
    <source>
        <dbReference type="SAM" id="MobiDB-lite"/>
    </source>
</evidence>
<evidence type="ECO:0000313" key="2">
    <source>
        <dbReference type="EMBL" id="KAK7451754.1"/>
    </source>
</evidence>
<evidence type="ECO:0000313" key="3">
    <source>
        <dbReference type="Proteomes" id="UP001498398"/>
    </source>
</evidence>
<protein>
    <recommendedName>
        <fullName evidence="4">C3H1-type domain-containing protein</fullName>
    </recommendedName>
</protein>